<evidence type="ECO:0000313" key="6">
    <source>
        <dbReference type="Proteomes" id="UP000679992"/>
    </source>
</evidence>
<feature type="domain" description="Glycosyltransferase 2-like" evidence="4">
    <location>
        <begin position="361"/>
        <end position="490"/>
    </location>
</feature>
<dbReference type="Pfam" id="PF00535">
    <property type="entry name" value="Glycos_transf_2"/>
    <property type="match status" value="2"/>
</dbReference>
<dbReference type="Proteomes" id="UP000679992">
    <property type="component" value="Unassembled WGS sequence"/>
</dbReference>
<reference evidence="5 6" key="1">
    <citation type="submission" date="2021-03" db="EMBL/GenBank/DDBJ databases">
        <title>Antimicrobial resistance genes in bacteria isolated from Japanese honey, and their potential for conferring macrolide and lincosamide resistance in the American foulbrood pathogen Paenibacillus larvae.</title>
        <authorList>
            <person name="Okamoto M."/>
            <person name="Kumagai M."/>
            <person name="Kanamori H."/>
            <person name="Takamatsu D."/>
        </authorList>
    </citation>
    <scope>NUCLEOTIDE SEQUENCE [LARGE SCALE GENOMIC DNA]</scope>
    <source>
        <strain evidence="5 6">J42TS3</strain>
    </source>
</reference>
<dbReference type="InterPro" id="IPR001173">
    <property type="entry name" value="Glyco_trans_2-like"/>
</dbReference>
<keyword evidence="6" id="KW-1185">Reference proteome</keyword>
<evidence type="ECO:0000256" key="1">
    <source>
        <dbReference type="ARBA" id="ARBA00006739"/>
    </source>
</evidence>
<evidence type="ECO:0000259" key="4">
    <source>
        <dbReference type="Pfam" id="PF00535"/>
    </source>
</evidence>
<name>A0ABQ4M6I9_9BACL</name>
<dbReference type="PANTHER" id="PTHR22916">
    <property type="entry name" value="GLYCOSYLTRANSFERASE"/>
    <property type="match status" value="1"/>
</dbReference>
<evidence type="ECO:0000256" key="2">
    <source>
        <dbReference type="ARBA" id="ARBA00022676"/>
    </source>
</evidence>
<keyword evidence="3" id="KW-0808">Transferase</keyword>
<dbReference type="RefSeq" id="WP_213653739.1">
    <property type="nucleotide sequence ID" value="NZ_BOSL01000001.1"/>
</dbReference>
<keyword evidence="2" id="KW-0328">Glycosyltransferase</keyword>
<dbReference type="CDD" id="cd00761">
    <property type="entry name" value="Glyco_tranf_GTA_type"/>
    <property type="match status" value="2"/>
</dbReference>
<evidence type="ECO:0000313" key="5">
    <source>
        <dbReference type="EMBL" id="GIP51614.1"/>
    </source>
</evidence>
<protein>
    <recommendedName>
        <fullName evidence="4">Glycosyltransferase 2-like domain-containing protein</fullName>
    </recommendedName>
</protein>
<sequence length="681" mass="80039">METDIKISIIMPMFNVEEYIFETIESVLVQTMENFELIVVDDNSSDRSCEIVSRYTERDDRLVLVRQLGKGVSSARNIGLGLAQGDYITFLDADDLLMPDSLEILYENAIKSKADIVVGHHNMFNAKSRELSWVFNAYPSLNISGEKTIYANRELLQLPYCWGKLYTRKLIKNIQFPEHISFGEDQVFISHAYLKANKILLIDAIIYDYRKREGQVTQSGYLTPEKYVSDVITVFNNVKENIEIYGSEFRKKETYIYYLNSYLIRNLFSCLTNGLLSDDTSIQRVVLNQYKEWIITLDSEIFKGIYKNLEDVNYSIEKMQSIFDVEIKKIYKELFDLVNQKWNETISLKFNDKPVITIRTLAYNVEQYISECIESVLNQSLSNFKWVILDNGSTDRTGDIIEQYALRDERIKFYRNEKNSIIYGQPNPPEFDAHFENLETEYWCLLDSDDYLHPDFLQELYVAAKKTNADIAVGGTEKFYEGNRQPREERLCPGLFMDDITRMGELFPSFYFMFSVYWGKLIKSSVLTELHEYRVKNSRFLKHADDTLFCLDLLKIAKSVVSIDKALHFYRIRATSYYHSKIDKERYLDYVRLYEESSELLRNWNQLSKQNSNFLVEKMYFSVVNCLEIISKSREMSMDEKVQNIQLMWANETMINAFQEKGITNHFYQETQKVLDEINTG</sequence>
<dbReference type="PANTHER" id="PTHR22916:SF51">
    <property type="entry name" value="GLYCOSYLTRANSFERASE EPSH-RELATED"/>
    <property type="match status" value="1"/>
</dbReference>
<dbReference type="InterPro" id="IPR029044">
    <property type="entry name" value="Nucleotide-diphossugar_trans"/>
</dbReference>
<proteinExistence type="inferred from homology"/>
<dbReference type="SUPFAM" id="SSF53448">
    <property type="entry name" value="Nucleotide-diphospho-sugar transferases"/>
    <property type="match status" value="2"/>
</dbReference>
<dbReference type="EMBL" id="BOSL01000001">
    <property type="protein sequence ID" value="GIP51614.1"/>
    <property type="molecule type" value="Genomic_DNA"/>
</dbReference>
<organism evidence="5 6">
    <name type="scientific">Paenibacillus vini</name>
    <dbReference type="NCBI Taxonomy" id="1476024"/>
    <lineage>
        <taxon>Bacteria</taxon>
        <taxon>Bacillati</taxon>
        <taxon>Bacillota</taxon>
        <taxon>Bacilli</taxon>
        <taxon>Bacillales</taxon>
        <taxon>Paenibacillaceae</taxon>
        <taxon>Paenibacillus</taxon>
    </lineage>
</organism>
<gene>
    <name evidence="5" type="ORF">J42TS3_06490</name>
</gene>
<comment type="caution">
    <text evidence="5">The sequence shown here is derived from an EMBL/GenBank/DDBJ whole genome shotgun (WGS) entry which is preliminary data.</text>
</comment>
<evidence type="ECO:0000256" key="3">
    <source>
        <dbReference type="ARBA" id="ARBA00022679"/>
    </source>
</evidence>
<comment type="similarity">
    <text evidence="1">Belongs to the glycosyltransferase 2 family.</text>
</comment>
<dbReference type="Gene3D" id="3.90.550.10">
    <property type="entry name" value="Spore Coat Polysaccharide Biosynthesis Protein SpsA, Chain A"/>
    <property type="match status" value="2"/>
</dbReference>
<accession>A0ABQ4M6I9</accession>
<feature type="domain" description="Glycosyltransferase 2-like" evidence="4">
    <location>
        <begin position="8"/>
        <end position="162"/>
    </location>
</feature>